<proteinExistence type="predicted"/>
<evidence type="ECO:0000313" key="1">
    <source>
        <dbReference type="EMBL" id="MBA4624228.1"/>
    </source>
</evidence>
<accession>A0A7C9CWK2</accession>
<protein>
    <submittedName>
        <fullName evidence="1">Uncharacterized protein</fullName>
    </submittedName>
</protein>
<sequence>MSNKPIAVTMRVEGTPNTRCFQKERSYCNGDRRACSHTIRFAAEPRRVKLPATVLTHANISHAFFSSADDIAAADAATLAPSKRTAGNKKANYIPRCLGSKSTAPSAIQ</sequence>
<name>A0A7C9CWK2_OPUST</name>
<reference evidence="1" key="1">
    <citation type="journal article" date="2013" name="J. Plant Res.">
        <title>Effect of fungi and light on seed germination of three Opuntia species from semiarid lands of central Mexico.</title>
        <authorList>
            <person name="Delgado-Sanchez P."/>
            <person name="Jimenez-Bremont J.F."/>
            <person name="Guerrero-Gonzalez Mde L."/>
            <person name="Flores J."/>
        </authorList>
    </citation>
    <scope>NUCLEOTIDE SEQUENCE</scope>
    <source>
        <tissue evidence="1">Cladode</tissue>
    </source>
</reference>
<dbReference type="EMBL" id="GISG01046798">
    <property type="protein sequence ID" value="MBA4624228.1"/>
    <property type="molecule type" value="Transcribed_RNA"/>
</dbReference>
<reference evidence="1" key="2">
    <citation type="submission" date="2020-07" db="EMBL/GenBank/DDBJ databases">
        <authorList>
            <person name="Vera ALvarez R."/>
            <person name="Arias-Moreno D.M."/>
            <person name="Jimenez-Jacinto V."/>
            <person name="Jimenez-Bremont J.F."/>
            <person name="Swaminathan K."/>
            <person name="Moose S.P."/>
            <person name="Guerrero-Gonzalez M.L."/>
            <person name="Marino-Ramirez L."/>
            <person name="Landsman D."/>
            <person name="Rodriguez-Kessler M."/>
            <person name="Delgado-Sanchez P."/>
        </authorList>
    </citation>
    <scope>NUCLEOTIDE SEQUENCE</scope>
    <source>
        <tissue evidence="1">Cladode</tissue>
    </source>
</reference>
<organism evidence="1">
    <name type="scientific">Opuntia streptacantha</name>
    <name type="common">Prickly pear cactus</name>
    <name type="synonym">Opuntia cardona</name>
    <dbReference type="NCBI Taxonomy" id="393608"/>
    <lineage>
        <taxon>Eukaryota</taxon>
        <taxon>Viridiplantae</taxon>
        <taxon>Streptophyta</taxon>
        <taxon>Embryophyta</taxon>
        <taxon>Tracheophyta</taxon>
        <taxon>Spermatophyta</taxon>
        <taxon>Magnoliopsida</taxon>
        <taxon>eudicotyledons</taxon>
        <taxon>Gunneridae</taxon>
        <taxon>Pentapetalae</taxon>
        <taxon>Caryophyllales</taxon>
        <taxon>Cactineae</taxon>
        <taxon>Cactaceae</taxon>
        <taxon>Opuntioideae</taxon>
        <taxon>Opuntia</taxon>
    </lineage>
</organism>
<dbReference type="AlphaFoldDB" id="A0A7C9CWK2"/>